<feature type="compositionally biased region" description="Basic and acidic residues" evidence="24">
    <location>
        <begin position="664"/>
        <end position="681"/>
    </location>
</feature>
<feature type="region of interest" description="Disordered" evidence="24">
    <location>
        <begin position="536"/>
        <end position="585"/>
    </location>
</feature>
<feature type="compositionally biased region" description="Basic residues" evidence="24">
    <location>
        <begin position="870"/>
        <end position="881"/>
    </location>
</feature>
<feature type="compositionally biased region" description="Basic and acidic residues" evidence="24">
    <location>
        <begin position="716"/>
        <end position="728"/>
    </location>
</feature>
<evidence type="ECO:0000256" key="6">
    <source>
        <dbReference type="ARBA" id="ARBA00022553"/>
    </source>
</evidence>
<dbReference type="InterPro" id="IPR013083">
    <property type="entry name" value="Znf_RING/FYVE/PHD"/>
</dbReference>
<keyword evidence="8" id="KW-0808">Transferase</keyword>
<dbReference type="Gene3D" id="2.170.270.10">
    <property type="entry name" value="SET domain"/>
    <property type="match status" value="1"/>
</dbReference>
<evidence type="ECO:0000256" key="16">
    <source>
        <dbReference type="ARBA" id="ARBA00023159"/>
    </source>
</evidence>
<dbReference type="GO" id="GO:0005694">
    <property type="term" value="C:chromosome"/>
    <property type="evidence" value="ECO:0007669"/>
    <property type="project" value="UniProtKB-SubCell"/>
</dbReference>
<feature type="compositionally biased region" description="Basic and acidic residues" evidence="24">
    <location>
        <begin position="488"/>
        <end position="506"/>
    </location>
</feature>
<feature type="region of interest" description="Disordered" evidence="24">
    <location>
        <begin position="701"/>
        <end position="731"/>
    </location>
</feature>
<evidence type="ECO:0000256" key="1">
    <source>
        <dbReference type="ARBA" id="ARBA00004123"/>
    </source>
</evidence>
<dbReference type="GO" id="GO:0032259">
    <property type="term" value="P:methylation"/>
    <property type="evidence" value="ECO:0007669"/>
    <property type="project" value="UniProtKB-KW"/>
</dbReference>
<dbReference type="InterPro" id="IPR046341">
    <property type="entry name" value="SET_dom_sf"/>
</dbReference>
<evidence type="ECO:0000256" key="12">
    <source>
        <dbReference type="ARBA" id="ARBA00022771"/>
    </source>
</evidence>
<evidence type="ECO:0000256" key="19">
    <source>
        <dbReference type="ARBA" id="ARBA00050654"/>
    </source>
</evidence>
<dbReference type="CDD" id="cd20164">
    <property type="entry name" value="PWWP_NSD1_rpt2"/>
    <property type="match status" value="1"/>
</dbReference>
<proteinExistence type="predicted"/>
<dbReference type="Pfam" id="PF00856">
    <property type="entry name" value="SET"/>
    <property type="match status" value="1"/>
</dbReference>
<feature type="domain" description="AWS" evidence="29">
    <location>
        <begin position="1683"/>
        <end position="1733"/>
    </location>
</feature>
<keyword evidence="9" id="KW-0949">S-adenosyl-L-methionine</keyword>
<comment type="catalytic activity">
    <reaction evidence="19">
        <text>L-lysyl(36)-[histone H3] + 2 S-adenosyl-L-methionine = N(6),N(6)-dimethyl-L-lysyl(36)-[histone H3] + 2 S-adenosyl-L-homocysteine + 2 H(+)</text>
        <dbReference type="Rhea" id="RHEA:60308"/>
        <dbReference type="Rhea" id="RHEA-COMP:9785"/>
        <dbReference type="Rhea" id="RHEA-COMP:9787"/>
        <dbReference type="ChEBI" id="CHEBI:15378"/>
        <dbReference type="ChEBI" id="CHEBI:29969"/>
        <dbReference type="ChEBI" id="CHEBI:57856"/>
        <dbReference type="ChEBI" id="CHEBI:59789"/>
        <dbReference type="ChEBI" id="CHEBI:61976"/>
        <dbReference type="EC" id="2.1.1.357"/>
    </reaction>
</comment>
<evidence type="ECO:0000259" key="29">
    <source>
        <dbReference type="PROSITE" id="PS51215"/>
    </source>
</evidence>
<evidence type="ECO:0000256" key="8">
    <source>
        <dbReference type="ARBA" id="ARBA00022679"/>
    </source>
</evidence>
<dbReference type="InterPro" id="IPR047426">
    <property type="entry name" value="PHD1_NSD1_2"/>
</dbReference>
<evidence type="ECO:0000256" key="23">
    <source>
        <dbReference type="PROSITE-ProRule" id="PRU00146"/>
    </source>
</evidence>
<dbReference type="Pfam" id="PF23011">
    <property type="entry name" value="PHD-1st_NSD"/>
    <property type="match status" value="1"/>
</dbReference>
<dbReference type="InterPro" id="IPR050777">
    <property type="entry name" value="SET2_Histone-Lys_MeTrsfase"/>
</dbReference>
<dbReference type="FunFam" id="3.30.40.10:FF:000093">
    <property type="entry name" value="Histone-lysine N-methyltransferase"/>
    <property type="match status" value="1"/>
</dbReference>
<dbReference type="FunFam" id="3.30.40.10:FF:000025">
    <property type="entry name" value="Histone-lysine N-methyltransferase"/>
    <property type="match status" value="1"/>
</dbReference>
<feature type="compositionally biased region" description="Basic residues" evidence="24">
    <location>
        <begin position="547"/>
        <end position="565"/>
    </location>
</feature>
<feature type="domain" description="Post-SET" evidence="28">
    <location>
        <begin position="1859"/>
        <end position="1875"/>
    </location>
</feature>
<dbReference type="PROSITE" id="PS51215">
    <property type="entry name" value="AWS"/>
    <property type="match status" value="1"/>
</dbReference>
<feature type="domain" description="PHD-type" evidence="25">
    <location>
        <begin position="1500"/>
        <end position="1544"/>
    </location>
</feature>
<evidence type="ECO:0000256" key="9">
    <source>
        <dbReference type="ARBA" id="ARBA00022691"/>
    </source>
</evidence>
<dbReference type="InterPro" id="IPR019787">
    <property type="entry name" value="Znf_PHD-finger"/>
</dbReference>
<dbReference type="Pfam" id="PF23004">
    <property type="entry name" value="PHDvar_NSD"/>
    <property type="match status" value="1"/>
</dbReference>
<dbReference type="Proteomes" id="UP000261540">
    <property type="component" value="Unplaced"/>
</dbReference>
<evidence type="ECO:0000313" key="31">
    <source>
        <dbReference type="Proteomes" id="UP000261540"/>
    </source>
</evidence>
<evidence type="ECO:0000256" key="13">
    <source>
        <dbReference type="ARBA" id="ARBA00022833"/>
    </source>
</evidence>
<keyword evidence="11" id="KW-0677">Repeat</keyword>
<dbReference type="SMART" id="SM00317">
    <property type="entry name" value="SET"/>
    <property type="match status" value="1"/>
</dbReference>
<dbReference type="SMART" id="SM00570">
    <property type="entry name" value="AWS"/>
    <property type="match status" value="1"/>
</dbReference>
<evidence type="ECO:0000256" key="24">
    <source>
        <dbReference type="SAM" id="MobiDB-lite"/>
    </source>
</evidence>
<dbReference type="CDD" id="cd15648">
    <property type="entry name" value="PHD1_NSD1_2"/>
    <property type="match status" value="1"/>
</dbReference>
<evidence type="ECO:0000256" key="15">
    <source>
        <dbReference type="ARBA" id="ARBA00023015"/>
    </source>
</evidence>
<dbReference type="InterPro" id="IPR059153">
    <property type="entry name" value="NSD_PHD-1st"/>
</dbReference>
<feature type="region of interest" description="Disordered" evidence="24">
    <location>
        <begin position="650"/>
        <end position="682"/>
    </location>
</feature>
<dbReference type="Gene3D" id="2.30.30.140">
    <property type="match status" value="2"/>
</dbReference>
<feature type="compositionally biased region" description="Basic and acidic residues" evidence="24">
    <location>
        <begin position="882"/>
        <end position="893"/>
    </location>
</feature>
<dbReference type="Pfam" id="PF00628">
    <property type="entry name" value="PHD"/>
    <property type="match status" value="1"/>
</dbReference>
<dbReference type="PROSITE" id="PS01359">
    <property type="entry name" value="ZF_PHD_1"/>
    <property type="match status" value="1"/>
</dbReference>
<feature type="compositionally biased region" description="Polar residues" evidence="24">
    <location>
        <begin position="1104"/>
        <end position="1115"/>
    </location>
</feature>
<dbReference type="PANTHER" id="PTHR22884">
    <property type="entry name" value="SET DOMAIN PROTEINS"/>
    <property type="match status" value="1"/>
</dbReference>
<feature type="compositionally biased region" description="Low complexity" evidence="24">
    <location>
        <begin position="575"/>
        <end position="585"/>
    </location>
</feature>
<dbReference type="FunFam" id="2.30.30.140:FF:000059">
    <property type="entry name" value="Histone-lysine N-methyltransferase"/>
    <property type="match status" value="1"/>
</dbReference>
<reference evidence="30" key="2">
    <citation type="submission" date="2025-09" db="UniProtKB">
        <authorList>
            <consortium name="Ensembl"/>
        </authorList>
    </citation>
    <scope>IDENTIFICATION</scope>
</reference>
<feature type="region of interest" description="Disordered" evidence="24">
    <location>
        <begin position="870"/>
        <end position="920"/>
    </location>
</feature>
<dbReference type="InterPro" id="IPR001214">
    <property type="entry name" value="SET_dom"/>
</dbReference>
<keyword evidence="10" id="KW-0479">Metal-binding</keyword>
<evidence type="ECO:0000259" key="26">
    <source>
        <dbReference type="PROSITE" id="PS50280"/>
    </source>
</evidence>
<reference evidence="30" key="1">
    <citation type="submission" date="2025-08" db="UniProtKB">
        <authorList>
            <consortium name="Ensembl"/>
        </authorList>
    </citation>
    <scope>IDENTIFICATION</scope>
</reference>
<feature type="compositionally biased region" description="Low complexity" evidence="24">
    <location>
        <begin position="210"/>
        <end position="224"/>
    </location>
</feature>
<dbReference type="InterPro" id="IPR047430">
    <property type="entry name" value="PHD4_NSD1"/>
</dbReference>
<evidence type="ECO:0000256" key="4">
    <source>
        <dbReference type="ARBA" id="ARBA00022454"/>
    </source>
</evidence>
<evidence type="ECO:0000256" key="5">
    <source>
        <dbReference type="ARBA" id="ARBA00022491"/>
    </source>
</evidence>
<keyword evidence="4" id="KW-0158">Chromosome</keyword>
<feature type="compositionally biased region" description="Polar residues" evidence="24">
    <location>
        <begin position="414"/>
        <end position="424"/>
    </location>
</feature>
<evidence type="ECO:0000256" key="10">
    <source>
        <dbReference type="ARBA" id="ARBA00022723"/>
    </source>
</evidence>
<dbReference type="InterPro" id="IPR019786">
    <property type="entry name" value="Zinc_finger_PHD-type_CS"/>
</dbReference>
<dbReference type="Gene3D" id="3.30.40.10">
    <property type="entry name" value="Zinc/RING finger domain, C3HC4 (zinc finger)"/>
    <property type="match status" value="4"/>
</dbReference>
<dbReference type="Pfam" id="PF22908">
    <property type="entry name" value="PHD_NSD"/>
    <property type="match status" value="1"/>
</dbReference>
<dbReference type="SMART" id="SM00508">
    <property type="entry name" value="PostSET"/>
    <property type="match status" value="1"/>
</dbReference>
<organism evidence="30 31">
    <name type="scientific">Paramormyrops kingsleyae</name>
    <dbReference type="NCBI Taxonomy" id="1676925"/>
    <lineage>
        <taxon>Eukaryota</taxon>
        <taxon>Metazoa</taxon>
        <taxon>Chordata</taxon>
        <taxon>Craniata</taxon>
        <taxon>Vertebrata</taxon>
        <taxon>Euteleostomi</taxon>
        <taxon>Actinopterygii</taxon>
        <taxon>Neopterygii</taxon>
        <taxon>Teleostei</taxon>
        <taxon>Osteoglossocephala</taxon>
        <taxon>Osteoglossomorpha</taxon>
        <taxon>Osteoglossiformes</taxon>
        <taxon>Mormyridae</taxon>
        <taxon>Paramormyrops</taxon>
    </lineage>
</organism>
<evidence type="ECO:0000256" key="22">
    <source>
        <dbReference type="ARBA" id="ARBA00081785"/>
    </source>
</evidence>
<dbReference type="InterPro" id="IPR041306">
    <property type="entry name" value="C5HCH"/>
</dbReference>
<keyword evidence="6" id="KW-0597">Phosphoprotein</keyword>
<dbReference type="PROSITE" id="PS50016">
    <property type="entry name" value="ZF_PHD_2"/>
    <property type="match status" value="2"/>
</dbReference>
<keyword evidence="14" id="KW-0156">Chromatin regulator</keyword>
<dbReference type="Ensembl" id="ENSPKIT00000007578.1">
    <property type="protein sequence ID" value="ENSPKIP00000026818.1"/>
    <property type="gene ID" value="ENSPKIG00000009106.1"/>
</dbReference>
<dbReference type="InterPro" id="IPR047429">
    <property type="entry name" value="PHD3_NSD1"/>
</dbReference>
<evidence type="ECO:0000256" key="21">
    <source>
        <dbReference type="ARBA" id="ARBA00080495"/>
    </source>
</evidence>
<keyword evidence="18" id="KW-0539">Nucleus</keyword>
<feature type="domain" description="PWWP" evidence="27">
    <location>
        <begin position="1549"/>
        <end position="1611"/>
    </location>
</feature>
<dbReference type="FunFam" id="3.30.40.10:FF:000153">
    <property type="entry name" value="Histone-lysine N-methyltransferase NSD2"/>
    <property type="match status" value="1"/>
</dbReference>
<dbReference type="InterPro" id="IPR047423">
    <property type="entry name" value="PWWP_NSD1_rpt2"/>
</dbReference>
<feature type="compositionally biased region" description="Low complexity" evidence="24">
    <location>
        <begin position="276"/>
        <end position="289"/>
    </location>
</feature>
<keyword evidence="17" id="KW-0804">Transcription</keyword>
<evidence type="ECO:0000313" key="30">
    <source>
        <dbReference type="Ensembl" id="ENSPKIP00000026818.1"/>
    </source>
</evidence>
<dbReference type="Pfam" id="PF17982">
    <property type="entry name" value="C5HCH"/>
    <property type="match status" value="1"/>
</dbReference>
<feature type="compositionally biased region" description="Gly residues" evidence="24">
    <location>
        <begin position="2020"/>
        <end position="2037"/>
    </location>
</feature>
<name>A0A3B3S8N4_9TELE</name>
<feature type="compositionally biased region" description="Low complexity" evidence="24">
    <location>
        <begin position="1307"/>
        <end position="1322"/>
    </location>
</feature>
<evidence type="ECO:0000256" key="7">
    <source>
        <dbReference type="ARBA" id="ARBA00022603"/>
    </source>
</evidence>
<evidence type="ECO:0000256" key="14">
    <source>
        <dbReference type="ARBA" id="ARBA00022853"/>
    </source>
</evidence>
<feature type="compositionally biased region" description="Polar residues" evidence="24">
    <location>
        <begin position="1018"/>
        <end position="1034"/>
    </location>
</feature>
<dbReference type="CDD" id="cd15656">
    <property type="entry name" value="PHD4_NSD1"/>
    <property type="match status" value="1"/>
</dbReference>
<dbReference type="InterPro" id="IPR000313">
    <property type="entry name" value="PWWP_dom"/>
</dbReference>
<evidence type="ECO:0000256" key="17">
    <source>
        <dbReference type="ARBA" id="ARBA00023163"/>
    </source>
</evidence>
<feature type="compositionally biased region" description="Basic and acidic residues" evidence="24">
    <location>
        <begin position="1220"/>
        <end position="1232"/>
    </location>
</feature>
<evidence type="ECO:0000259" key="25">
    <source>
        <dbReference type="PROSITE" id="PS50016"/>
    </source>
</evidence>
<feature type="compositionally biased region" description="Polar residues" evidence="24">
    <location>
        <begin position="650"/>
        <end position="663"/>
    </location>
</feature>
<dbReference type="CDD" id="cd15653">
    <property type="entry name" value="PHD3_NSD1"/>
    <property type="match status" value="1"/>
</dbReference>
<dbReference type="SMART" id="SM00293">
    <property type="entry name" value="PWWP"/>
    <property type="match status" value="2"/>
</dbReference>
<dbReference type="Pfam" id="PF17907">
    <property type="entry name" value="AWS"/>
    <property type="match status" value="1"/>
</dbReference>
<dbReference type="GeneTree" id="ENSGT00940000155027"/>
<feature type="region of interest" description="Disordered" evidence="24">
    <location>
        <begin position="180"/>
        <end position="295"/>
    </location>
</feature>
<evidence type="ECO:0000256" key="11">
    <source>
        <dbReference type="ARBA" id="ARBA00022737"/>
    </source>
</evidence>
<keyword evidence="16" id="KW-0010">Activator</keyword>
<feature type="domain" description="SET" evidence="26">
    <location>
        <begin position="1735"/>
        <end position="1852"/>
    </location>
</feature>
<keyword evidence="13" id="KW-0862">Zinc</keyword>
<dbReference type="InterPro" id="IPR006560">
    <property type="entry name" value="AWS_dom"/>
</dbReference>
<feature type="region of interest" description="Disordered" evidence="24">
    <location>
        <begin position="414"/>
        <end position="515"/>
    </location>
</feature>
<dbReference type="SUPFAM" id="SSF82199">
    <property type="entry name" value="SET domain"/>
    <property type="match status" value="1"/>
</dbReference>
<feature type="compositionally biased region" description="Basic residues" evidence="24">
    <location>
        <begin position="1889"/>
        <end position="1900"/>
    </location>
</feature>
<comment type="subcellular location">
    <subcellularLocation>
        <location evidence="2">Chromosome</location>
    </subcellularLocation>
    <subcellularLocation>
        <location evidence="1">Nucleus</location>
    </subcellularLocation>
</comment>
<dbReference type="SUPFAM" id="SSF57903">
    <property type="entry name" value="FYVE/PHD zinc finger"/>
    <property type="match status" value="3"/>
</dbReference>
<dbReference type="PROSITE" id="PS50280">
    <property type="entry name" value="SET"/>
    <property type="match status" value="1"/>
</dbReference>
<feature type="region of interest" description="Disordered" evidence="24">
    <location>
        <begin position="89"/>
        <end position="132"/>
    </location>
</feature>
<dbReference type="InterPro" id="IPR055198">
    <property type="entry name" value="NSD_PHD"/>
</dbReference>
<protein>
    <recommendedName>
        <fullName evidence="3">Histone-lysine N-methyltransferase, H3 lysine-36 specific</fullName>
        <ecNumber evidence="20">2.1.1.357</ecNumber>
    </recommendedName>
    <alternativeName>
        <fullName evidence="21">H3-K36-HMTase</fullName>
    </alternativeName>
    <alternativeName>
        <fullName evidence="22">Nuclear receptor-binding SET domain-containing protein 1</fullName>
    </alternativeName>
</protein>
<dbReference type="FunFam" id="2.30.30.140:FF:000004">
    <property type="entry name" value="Histone-lysine N-methyltransferase"/>
    <property type="match status" value="1"/>
</dbReference>
<evidence type="ECO:0000256" key="2">
    <source>
        <dbReference type="ARBA" id="ARBA00004286"/>
    </source>
</evidence>
<feature type="compositionally biased region" description="Basic and acidic residues" evidence="24">
    <location>
        <begin position="1077"/>
        <end position="1086"/>
    </location>
</feature>
<dbReference type="FunFam" id="3.30.40.10:FF:000201">
    <property type="entry name" value="Histone-lysine N-methyltransferase"/>
    <property type="match status" value="1"/>
</dbReference>
<feature type="domain" description="PHD-type" evidence="25">
    <location>
        <begin position="1336"/>
        <end position="1382"/>
    </location>
</feature>
<sequence length="2140" mass="233562">MNQSYELTIRDALECCSTPLEFQPPVGSISPYGQQYGSDLEPGPVGGVPLPTAPAFRPGPGYAYGRHDRSSHPYSPLRRLQDLTSMVSRPDLALPDGEPQGPRNDLHTWNNPMGRADFGTPPGNAASSSGRNQTYLSDQNLERGDCLSPPNPDLCLEQNSTIPNGYLHFESTLFENGEAKEDEEVTPHLLGSSKRERKAGASWSPRASTGAPRPAAEKGAAAGKSVGVCSPNAMGAGRSSDEDSGGTHRIRGKNAPRLKMATPSPDPSQTAEYDITSPSQASTSPTTVSKNKPLPPVKFKEGDVVWAKFNRRPWWPCQVVKEPLEGTCFRIKDSSERPCRQYFVKTLGEIIDQAWVPKKATQPFEGGYQFDSLPVLRRRGRQKDKNYKYTIPKRFLESWRTSIEEAEVVLSKALSTSSSQNYNHTDGCVPRKGAKSSCTSESTETPTSDHLLNGEGTVPRKPLKVPESHAASSRIKKKPGSSLKTPSTKKEESPKHKFEGNRNEVEKESEESPYSNVELIPRILYPKALDQASELNHGFSSSCPRKELRKKPARKNVKGLKKPRKGSTGDTNGAGSDSENSFGGESSFSKITACLADLKRQDSSGVDDLTGPPKKPPDEQFARFPASNCLMTGALKAMEEANIKDSLKFTQSSESVLSNGEDSTSTKKLAEKSVSESDESTKNLSVKASGCDKLSCTPALSSYSTSTSPKLPSTEEANRSRPLIKSEEQGSSISAESVDAVALGATRVKKDNYASDRSSCSSPASSLLFLDAHQDVKEIIFKSLVGKDGKSSQLATFQPNANLKFSTFLMLLKDRHDIRERDGTPLVLERGPTSALMKEEPSLMPPEEAGPNEQLWATGKGKVSALKFAHPKPKQVRSRPSQKKEIGRCERGDASFVKGGQTRSTNQGSKKRLKRSRLPAAKKGVVGVALGLVEPTFGKSLGLGIPQFSGKSSSYLPGSVLHSPGQSTITSVAPKKRWQTFEPMGDQQPLKAPPEPCDANGESLAFVPHLSSCLHPKNNLQSQTGTDITSSTPPVSEGKEVSSAYLQNKRQRKPSKRLIEWTEEYDQIFATKKKPKKTPEPSKKVSESSTEQLSSTKIMHDVLNTPTEMQTPQQSEAHDRPVTGQLPPQNAHAPPVDTLTPPPESVHSPAGAGGVGESAKTKLETSAEPACQDGKRQRKPTKKILECSIEAEPIIIPKRKKCREQGRGAEEEAGSQDNQEGVHEAKSTKKEVPVSSSSGHASNSGSAKSKMGPAVLPPTSQKDQSDPPECLDEEGHYDSVALGLLEDDLQLDGKSLQDSEGFGSSYDDVMSSMKDDGSSSSKRPPGDKGGAASLKENVCQVCEKTGELLLCEGQCCGAFHLQCIGLTDMPQGKFVCQECTTGAHTCFVCKKTGTDVRRCMIPVCGKFYHGECIATYAPTVPQGRSFRCALHVCLSCYITNPANPSASKGRLTRCVRCPVAYHANDYCMAAGSIVLANNSFLCPNHFTPRKGCRNHEHVNVSWCFVCSEGGSLLCCESCPAAFHRECLNIDMPEGSWFCNDCRAGKKPHYKEIVWVKVGRYRWWPAEISHPKNIPANIQRMKHDVGEFPVHFFGSNDYLWTYQARVFPYMEGDTNSKDKMGKGVDSIYKKALQEAARRFKELQAEQELRQLQEDRRNDKRPPPYKHIKVNRPIGKVLIITADLSEIPRCNCKATDENPCGMDSECINRMLLYECHPQVCPAGERCQNQCFTKRQYTPVDIFRTLARGWGLRSCYDIKKGQFVSEYVGEVIDEEECRARIKHAQDNDIGNFYMLTLDKDRIIDAGPKGNQARFMNHSCQPNCETQKWTVNGDTRVGLFALMDIPAGTELTFNYNLECLGNGKTVCKCGAPNCSGFLGVRPKNQPTAEDKARKQKKKVPVKRKSQSEVTREREDECFTCGDSGQVISCKKPGCPKVYHADCLNLTKRPAGRWECPWHQCDACGAEAASFCEMCPSSFCECHRDGMLFISRLDGRLSCSEHDPCGPEPLEPGEVRECPIDQAGAAGGSRGRGGGGTGGGASSGAVPATFPRTIAPDDGPLPHAGYPKTHQDFDSGSHGLYSPISSYGDGKDKDEEELEEDEEELLNLEGEGDSAEDSPEPSTTELKDGESQGLKTEGATEKTSE</sequence>
<dbReference type="GO" id="GO:0003712">
    <property type="term" value="F:transcription coregulator activity"/>
    <property type="evidence" value="ECO:0007669"/>
    <property type="project" value="UniProtKB-ARBA"/>
</dbReference>
<dbReference type="FunFam" id="2.170.270.10:FF:000002">
    <property type="entry name" value="Histone-lysine N-methyltransferase"/>
    <property type="match status" value="1"/>
</dbReference>
<keyword evidence="15" id="KW-0805">Transcription regulation</keyword>
<feature type="domain" description="PWWP" evidence="27">
    <location>
        <begin position="301"/>
        <end position="367"/>
    </location>
</feature>
<dbReference type="CDD" id="cd15659">
    <property type="entry name" value="PHD5_NSD1"/>
    <property type="match status" value="1"/>
</dbReference>
<keyword evidence="31" id="KW-1185">Reference proteome</keyword>
<feature type="region of interest" description="Disordered" evidence="24">
    <location>
        <begin position="2015"/>
        <end position="2140"/>
    </location>
</feature>
<dbReference type="InterPro" id="IPR011011">
    <property type="entry name" value="Znf_FYVE_PHD"/>
</dbReference>
<feature type="compositionally biased region" description="Acidic residues" evidence="24">
    <location>
        <begin position="2089"/>
        <end position="2114"/>
    </location>
</feature>
<feature type="compositionally biased region" description="Low complexity" evidence="24">
    <location>
        <begin position="436"/>
        <end position="448"/>
    </location>
</feature>
<dbReference type="PROSITE" id="PS50812">
    <property type="entry name" value="PWWP"/>
    <property type="match status" value="2"/>
</dbReference>
<dbReference type="GO" id="GO:0031507">
    <property type="term" value="P:heterochromatin formation"/>
    <property type="evidence" value="ECO:0007669"/>
    <property type="project" value="Ensembl"/>
</dbReference>
<feature type="region of interest" description="Disordered" evidence="24">
    <location>
        <begin position="981"/>
        <end position="1274"/>
    </location>
</feature>
<dbReference type="EC" id="2.1.1.357" evidence="20"/>
<keyword evidence="5" id="KW-0678">Repressor</keyword>
<evidence type="ECO:0000256" key="3">
    <source>
        <dbReference type="ARBA" id="ARBA00018028"/>
    </source>
</evidence>
<evidence type="ECO:0000259" key="28">
    <source>
        <dbReference type="PROSITE" id="PS50868"/>
    </source>
</evidence>
<dbReference type="SUPFAM" id="SSF63748">
    <property type="entry name" value="Tudor/PWWP/MBT"/>
    <property type="match status" value="2"/>
</dbReference>
<feature type="region of interest" description="Disordered" evidence="24">
    <location>
        <begin position="1880"/>
        <end position="1903"/>
    </location>
</feature>
<dbReference type="PROSITE" id="PS50868">
    <property type="entry name" value="POST_SET"/>
    <property type="match status" value="1"/>
</dbReference>
<dbReference type="Pfam" id="PF00855">
    <property type="entry name" value="PWWP"/>
    <property type="match status" value="2"/>
</dbReference>
<dbReference type="STRING" id="1676925.ENSPKIP00000026818"/>
<feature type="region of interest" description="Disordered" evidence="24">
    <location>
        <begin position="1294"/>
        <end position="1332"/>
    </location>
</feature>
<dbReference type="InterPro" id="IPR055197">
    <property type="entry name" value="PHDvar_NSD"/>
</dbReference>
<evidence type="ECO:0000259" key="27">
    <source>
        <dbReference type="PROSITE" id="PS50812"/>
    </source>
</evidence>
<dbReference type="InterPro" id="IPR001965">
    <property type="entry name" value="Znf_PHD"/>
</dbReference>
<dbReference type="GO" id="GO:0140954">
    <property type="term" value="F:histone H3K36 dimethyltransferase activity"/>
    <property type="evidence" value="ECO:0007669"/>
    <property type="project" value="UniProtKB-EC"/>
</dbReference>
<dbReference type="InterPro" id="IPR003616">
    <property type="entry name" value="Post-SET_dom"/>
</dbReference>
<keyword evidence="12 23" id="KW-0863">Zinc-finger</keyword>
<dbReference type="GO" id="GO:0016922">
    <property type="term" value="F:nuclear receptor binding"/>
    <property type="evidence" value="ECO:0007669"/>
    <property type="project" value="UniProtKB-ARBA"/>
</dbReference>
<accession>A0A3B3S8N4</accession>
<keyword evidence="7" id="KW-0489">Methyltransferase</keyword>
<feature type="compositionally biased region" description="Polar residues" evidence="24">
    <location>
        <begin position="701"/>
        <end position="711"/>
    </location>
</feature>
<feature type="compositionally biased region" description="Low complexity" evidence="24">
    <location>
        <begin position="1235"/>
        <end position="1250"/>
    </location>
</feature>
<dbReference type="SMART" id="SM00249">
    <property type="entry name" value="PHD"/>
    <property type="match status" value="4"/>
</dbReference>
<dbReference type="GO" id="GO:0008270">
    <property type="term" value="F:zinc ion binding"/>
    <property type="evidence" value="ECO:0007669"/>
    <property type="project" value="UniProtKB-KW"/>
</dbReference>
<evidence type="ECO:0000256" key="20">
    <source>
        <dbReference type="ARBA" id="ARBA00066810"/>
    </source>
</evidence>
<feature type="region of interest" description="Disordered" evidence="24">
    <location>
        <begin position="601"/>
        <end position="626"/>
    </location>
</feature>
<evidence type="ECO:0000256" key="18">
    <source>
        <dbReference type="ARBA" id="ARBA00023242"/>
    </source>
</evidence>
<dbReference type="InterPro" id="IPR047432">
    <property type="entry name" value="PHD5_NSD1"/>
</dbReference>
<dbReference type="GO" id="GO:0005654">
    <property type="term" value="C:nucleoplasm"/>
    <property type="evidence" value="ECO:0007669"/>
    <property type="project" value="UniProtKB-ARBA"/>
</dbReference>